<keyword evidence="5" id="KW-1185">Reference proteome</keyword>
<protein>
    <recommendedName>
        <fullName evidence="3">Metallo-beta-lactamase domain-containing protein</fullName>
    </recommendedName>
</protein>
<reference evidence="4 5" key="1">
    <citation type="submission" date="2018-06" db="EMBL/GenBank/DDBJ databases">
        <title>Three novel Pseudomonas species isolated from symptomatic oak.</title>
        <authorList>
            <person name="Bueno-Gonzalez V."/>
            <person name="Brady C."/>
        </authorList>
    </citation>
    <scope>NUCLEOTIDE SEQUENCE [LARGE SCALE GENOMIC DNA]</scope>
    <source>
        <strain evidence="4 5">P17C</strain>
    </source>
</reference>
<dbReference type="InterPro" id="IPR001279">
    <property type="entry name" value="Metallo-B-lactamas"/>
</dbReference>
<evidence type="ECO:0000259" key="3">
    <source>
        <dbReference type="Pfam" id="PF12706"/>
    </source>
</evidence>
<evidence type="ECO:0000313" key="4">
    <source>
        <dbReference type="EMBL" id="TBU98353.1"/>
    </source>
</evidence>
<gene>
    <name evidence="4" type="ORF">DNJ96_06110</name>
</gene>
<evidence type="ECO:0000256" key="1">
    <source>
        <dbReference type="SAM" id="MobiDB-lite"/>
    </source>
</evidence>
<dbReference type="GO" id="GO:0005737">
    <property type="term" value="C:cytoplasm"/>
    <property type="evidence" value="ECO:0007669"/>
    <property type="project" value="TreeGrafter"/>
</dbReference>
<feature type="domain" description="Metallo-beta-lactamase" evidence="3">
    <location>
        <begin position="139"/>
        <end position="334"/>
    </location>
</feature>
<sequence>MKGAGPKDDLRPVRRRIARWKVLLLIGVAVLLALVAFGAYQLKMNPAFGGAPSGERLARMQQSPQWRDGRFENPQPQWADLRSAWMRFLFGRASPHAEPDVPIPVVRTDARSLEIPPASGLRATWLGHSSALIEIDGGTVLIDPVWSERPSPLSWAGPKRWYAPPVGLDALRDKVDAVVISHDHYDHLDYATIRTMATWRTLFVVPLGVGAHLLRWGIPEARIRELDWWESARVGGLELVATPARHSSGRFSFGPRPLWAGFAVIGARHRVWYSGDSGFHATLTDIGERLGPFDLTLIDVGQYDADWPDAHLGPELAVQAHRRVRGEAMLPVHWALIKQANHAWTEPGERVLAAARCHAVTVLTPRPGEGIEPTRATPGRPWWPALPWNNADEAPIRATEAGSPSHRVHGDTCSGPPAAQTIAPHAGDRP</sequence>
<dbReference type="PANTHER" id="PTHR15032">
    <property type="entry name" value="N-ACYL-PHOSPHATIDYLETHANOLAMINE-HYDROLYZING PHOSPHOLIPASE D"/>
    <property type="match status" value="1"/>
</dbReference>
<keyword evidence="2" id="KW-0812">Transmembrane</keyword>
<dbReference type="RefSeq" id="WP_131184703.1">
    <property type="nucleotide sequence ID" value="NZ_QJUO01000016.1"/>
</dbReference>
<feature type="transmembrane region" description="Helical" evidence="2">
    <location>
        <begin position="20"/>
        <end position="40"/>
    </location>
</feature>
<dbReference type="AlphaFoldDB" id="A0A4Q9RE76"/>
<dbReference type="EMBL" id="QJUP01000005">
    <property type="protein sequence ID" value="TBU98353.1"/>
    <property type="molecule type" value="Genomic_DNA"/>
</dbReference>
<comment type="caution">
    <text evidence="4">The sequence shown here is derived from an EMBL/GenBank/DDBJ whole genome shotgun (WGS) entry which is preliminary data.</text>
</comment>
<dbReference type="Gene3D" id="3.60.15.10">
    <property type="entry name" value="Ribonuclease Z/Hydroxyacylglutathione hydrolase-like"/>
    <property type="match status" value="1"/>
</dbReference>
<evidence type="ECO:0000256" key="2">
    <source>
        <dbReference type="SAM" id="Phobius"/>
    </source>
</evidence>
<dbReference type="PANTHER" id="PTHR15032:SF4">
    <property type="entry name" value="N-ACYL-PHOSPHATIDYLETHANOLAMINE-HYDROLYZING PHOSPHOLIPASE D"/>
    <property type="match status" value="1"/>
</dbReference>
<keyword evidence="2" id="KW-0472">Membrane</keyword>
<keyword evidence="2" id="KW-1133">Transmembrane helix</keyword>
<organism evidence="4 5">
    <name type="scientific">Stutzerimonas kirkiae</name>
    <dbReference type="NCBI Taxonomy" id="2211392"/>
    <lineage>
        <taxon>Bacteria</taxon>
        <taxon>Pseudomonadati</taxon>
        <taxon>Pseudomonadota</taxon>
        <taxon>Gammaproteobacteria</taxon>
        <taxon>Pseudomonadales</taxon>
        <taxon>Pseudomonadaceae</taxon>
        <taxon>Stutzerimonas</taxon>
    </lineage>
</organism>
<dbReference type="Proteomes" id="UP000292639">
    <property type="component" value="Unassembled WGS sequence"/>
</dbReference>
<name>A0A4Q9RE76_9GAMM</name>
<evidence type="ECO:0000313" key="5">
    <source>
        <dbReference type="Proteomes" id="UP000292639"/>
    </source>
</evidence>
<feature type="region of interest" description="Disordered" evidence="1">
    <location>
        <begin position="399"/>
        <end position="430"/>
    </location>
</feature>
<proteinExistence type="predicted"/>
<dbReference type="SUPFAM" id="SSF56281">
    <property type="entry name" value="Metallo-hydrolase/oxidoreductase"/>
    <property type="match status" value="1"/>
</dbReference>
<accession>A0A4Q9RE76</accession>
<dbReference type="Pfam" id="PF12706">
    <property type="entry name" value="Lactamase_B_2"/>
    <property type="match status" value="1"/>
</dbReference>
<dbReference type="InterPro" id="IPR036866">
    <property type="entry name" value="RibonucZ/Hydroxyglut_hydro"/>
</dbReference>